<proteinExistence type="predicted"/>
<evidence type="ECO:0000313" key="2">
    <source>
        <dbReference type="EMBL" id="QBZ65343.1"/>
    </source>
</evidence>
<feature type="chain" id="PRO_5020332629" evidence="1">
    <location>
        <begin position="22"/>
        <end position="117"/>
    </location>
</feature>
<sequence length="117" mass="12418">MHVKQSTLAIAAMLLLPAVNAIPAGGHAPSGSATVVTGDANGCMVTVHQPKRKLSDKQKSKGAEEWGKLAGLKCILFGHSEEIADYYVTVPKDHCDDIRADFPSGWYAVGTLARCEP</sequence>
<dbReference type="Proteomes" id="UP000294847">
    <property type="component" value="Chromosome 7"/>
</dbReference>
<organism evidence="2 3">
    <name type="scientific">Pyricularia oryzae</name>
    <name type="common">Rice blast fungus</name>
    <name type="synonym">Magnaporthe oryzae</name>
    <dbReference type="NCBI Taxonomy" id="318829"/>
    <lineage>
        <taxon>Eukaryota</taxon>
        <taxon>Fungi</taxon>
        <taxon>Dikarya</taxon>
        <taxon>Ascomycota</taxon>
        <taxon>Pezizomycotina</taxon>
        <taxon>Sordariomycetes</taxon>
        <taxon>Sordariomycetidae</taxon>
        <taxon>Magnaporthales</taxon>
        <taxon>Pyriculariaceae</taxon>
        <taxon>Pyricularia</taxon>
    </lineage>
</organism>
<dbReference type="EMBL" id="CP034210">
    <property type="protein sequence ID" value="QBZ65343.1"/>
    <property type="molecule type" value="Genomic_DNA"/>
</dbReference>
<feature type="signal peptide" evidence="1">
    <location>
        <begin position="1"/>
        <end position="21"/>
    </location>
</feature>
<accession>A0A4P7NSB8</accession>
<protein>
    <submittedName>
        <fullName evidence="2">Uncharacterized protein</fullName>
    </submittedName>
</protein>
<evidence type="ECO:0000313" key="3">
    <source>
        <dbReference type="Proteomes" id="UP000294847"/>
    </source>
</evidence>
<evidence type="ECO:0000256" key="1">
    <source>
        <dbReference type="SAM" id="SignalP"/>
    </source>
</evidence>
<name>A0A4P7NSB8_PYROR</name>
<reference evidence="2 3" key="1">
    <citation type="journal article" date="2019" name="Mol. Biol. Evol.">
        <title>Blast fungal genomes show frequent chromosomal changes, gene gains and losses, and effector gene turnover.</title>
        <authorList>
            <person name="Gomez Luciano L.B."/>
            <person name="Jason Tsai I."/>
            <person name="Chuma I."/>
            <person name="Tosa Y."/>
            <person name="Chen Y.H."/>
            <person name="Li J.Y."/>
            <person name="Li M.Y."/>
            <person name="Jade Lu M.Y."/>
            <person name="Nakayashiki H."/>
            <person name="Li W.H."/>
        </authorList>
    </citation>
    <scope>NUCLEOTIDE SEQUENCE [LARGE SCALE GENOMIC DNA]</scope>
    <source>
        <strain evidence="2">MZ5-1-6</strain>
    </source>
</reference>
<keyword evidence="1" id="KW-0732">Signal</keyword>
<dbReference type="AlphaFoldDB" id="A0A4P7NSB8"/>
<gene>
    <name evidence="2" type="ORF">PoMZ_12301</name>
</gene>